<evidence type="ECO:0000256" key="1">
    <source>
        <dbReference type="ARBA" id="ARBA00009762"/>
    </source>
</evidence>
<protein>
    <recommendedName>
        <fullName evidence="2">DNA primase</fullName>
        <ecNumber evidence="2">2.7.7.-</ecNumber>
    </recommendedName>
</protein>
<dbReference type="GO" id="GO:0000428">
    <property type="term" value="C:DNA-directed RNA polymerase complex"/>
    <property type="evidence" value="ECO:0007669"/>
    <property type="project" value="UniProtKB-KW"/>
</dbReference>
<dbReference type="GO" id="GO:0006269">
    <property type="term" value="P:DNA replication, synthesis of primer"/>
    <property type="evidence" value="ECO:0007669"/>
    <property type="project" value="UniProtKB-KW"/>
</dbReference>
<dbReference type="Pfam" id="PF01896">
    <property type="entry name" value="DNA_primase_S"/>
    <property type="match status" value="1"/>
</dbReference>
<keyword evidence="2" id="KW-0639">Primosome</keyword>
<dbReference type="Gramene" id="CMO313CT">
    <property type="protein sequence ID" value="CMO313CT"/>
    <property type="gene ID" value="CMO313C"/>
</dbReference>
<reference evidence="3 4" key="1">
    <citation type="journal article" date="2004" name="Nature">
        <title>Genome sequence of the ultrasmall unicellular red alga Cyanidioschyzon merolae 10D.</title>
        <authorList>
            <person name="Matsuzaki M."/>
            <person name="Misumi O."/>
            <person name="Shin-i T."/>
            <person name="Maruyama S."/>
            <person name="Takahara M."/>
            <person name="Miyagishima S."/>
            <person name="Mori T."/>
            <person name="Nishida K."/>
            <person name="Yagisawa F."/>
            <person name="Nishida K."/>
            <person name="Yoshida Y."/>
            <person name="Nishimura Y."/>
            <person name="Nakao S."/>
            <person name="Kobayashi T."/>
            <person name="Momoyama Y."/>
            <person name="Higashiyama T."/>
            <person name="Minoda A."/>
            <person name="Sano M."/>
            <person name="Nomoto H."/>
            <person name="Oishi K."/>
            <person name="Hayashi H."/>
            <person name="Ohta F."/>
            <person name="Nishizaka S."/>
            <person name="Haga S."/>
            <person name="Miura S."/>
            <person name="Morishita T."/>
            <person name="Kabeya Y."/>
            <person name="Terasawa K."/>
            <person name="Suzuki Y."/>
            <person name="Ishii Y."/>
            <person name="Asakawa S."/>
            <person name="Takano H."/>
            <person name="Ohta N."/>
            <person name="Kuroiwa H."/>
            <person name="Tanaka K."/>
            <person name="Shimizu N."/>
            <person name="Sugano S."/>
            <person name="Sato N."/>
            <person name="Nozaki H."/>
            <person name="Ogasawara N."/>
            <person name="Kohara Y."/>
            <person name="Kuroiwa T."/>
        </authorList>
    </citation>
    <scope>NUCLEOTIDE SEQUENCE [LARGE SCALE GENOMIC DNA]</scope>
    <source>
        <strain evidence="3 4">10D</strain>
    </source>
</reference>
<dbReference type="KEGG" id="cme:CYME_CMO313C"/>
<dbReference type="Proteomes" id="UP000007014">
    <property type="component" value="Chromosome 15"/>
</dbReference>
<dbReference type="GeneID" id="16995803"/>
<organism evidence="3 4">
    <name type="scientific">Cyanidioschyzon merolae (strain NIES-3377 / 10D)</name>
    <name type="common">Unicellular red alga</name>
    <dbReference type="NCBI Taxonomy" id="280699"/>
    <lineage>
        <taxon>Eukaryota</taxon>
        <taxon>Rhodophyta</taxon>
        <taxon>Bangiophyceae</taxon>
        <taxon>Cyanidiales</taxon>
        <taxon>Cyanidiaceae</taxon>
        <taxon>Cyanidioschyzon</taxon>
    </lineage>
</organism>
<name>M1VFA5_CYAM1</name>
<keyword evidence="2" id="KW-0804">Transcription</keyword>
<dbReference type="Gene3D" id="3.90.920.10">
    <property type="entry name" value="DNA primase, PRIM domain"/>
    <property type="match status" value="1"/>
</dbReference>
<dbReference type="OMA" id="NVTRGFN"/>
<dbReference type="EMBL" id="AP006497">
    <property type="protein sequence ID" value="BAM81642.1"/>
    <property type="molecule type" value="Genomic_DNA"/>
</dbReference>
<dbReference type="EC" id="2.7.7.-" evidence="2"/>
<reference evidence="3 4" key="2">
    <citation type="journal article" date="2007" name="BMC Biol.">
        <title>A 100%-complete sequence reveals unusually simple genomic features in the hot-spring red alga Cyanidioschyzon merolae.</title>
        <authorList>
            <person name="Nozaki H."/>
            <person name="Takano H."/>
            <person name="Misumi O."/>
            <person name="Terasawa K."/>
            <person name="Matsuzaki M."/>
            <person name="Maruyama S."/>
            <person name="Nishida K."/>
            <person name="Yagisawa F."/>
            <person name="Yoshida Y."/>
            <person name="Fujiwara T."/>
            <person name="Takio S."/>
            <person name="Tamura K."/>
            <person name="Chung S.J."/>
            <person name="Nakamura S."/>
            <person name="Kuroiwa H."/>
            <person name="Tanaka K."/>
            <person name="Sato N."/>
            <person name="Kuroiwa T."/>
        </authorList>
    </citation>
    <scope>NUCLEOTIDE SEQUENCE [LARGE SCALE GENOMIC DNA]</scope>
    <source>
        <strain evidence="3 4">10D</strain>
    </source>
</reference>
<keyword evidence="2" id="KW-0808">Transferase</keyword>
<dbReference type="RefSeq" id="XP_005537678.1">
    <property type="nucleotide sequence ID" value="XM_005537621.1"/>
</dbReference>
<evidence type="ECO:0000256" key="2">
    <source>
        <dbReference type="RuleBase" id="RU003514"/>
    </source>
</evidence>
<dbReference type="AlphaFoldDB" id="M1VFA5"/>
<dbReference type="STRING" id="280699.M1VFA5"/>
<dbReference type="GO" id="GO:0003899">
    <property type="term" value="F:DNA-directed RNA polymerase activity"/>
    <property type="evidence" value="ECO:0007669"/>
    <property type="project" value="InterPro"/>
</dbReference>
<evidence type="ECO:0000313" key="4">
    <source>
        <dbReference type="Proteomes" id="UP000007014"/>
    </source>
</evidence>
<gene>
    <name evidence="3" type="ORF">CYME_CMO313C</name>
</gene>
<sequence length="442" mass="49799">MRKRVIAETAPGEEELADQVIRIKANDVDSGLAALKSCALPALSRAESLQRYYAEWFPATVLAQWLAGRPGAEGEDLLSRREFSCEADDGSGGEKRIRYLAYQDAAGLRAEFLRLLPLRYDIGPVYDASPRDRYRRINKLEPVERELVFDVDLDVYESVSALGQSEPAGAAANFADDPLRACADNWLFVEAAVTVMEQALREDFGYEHVLWVFSGRRGVHAWVCDTRARQLTDEARAAIVEYLQYRGISAVSNRSSLSSTFNRTATTFLHPALRRAATILLPFMDRFLEERPSIWADEGAMDTVLGMCPDAQVRETLRRFIQRSHTRESAAAVWRLALEQLDSKRLDTDAAMHIVLGLLYPRLDVNVTRQRNHLLKGPFSIHPKTNAICVPFRADQVSKFRPERDVPRLVPLVTGDAKAQKQLRAALDIMEAFVTELYRADT</sequence>
<proteinExistence type="inferred from homology"/>
<dbReference type="HOGENOM" id="CLU_028288_3_0_1"/>
<evidence type="ECO:0000313" key="3">
    <source>
        <dbReference type="EMBL" id="BAM81642.1"/>
    </source>
</evidence>
<dbReference type="eggNOG" id="KOG2851">
    <property type="taxonomic scope" value="Eukaryota"/>
</dbReference>
<dbReference type="OrthoDB" id="19606at2759"/>
<comment type="similarity">
    <text evidence="1 2">Belongs to the eukaryotic-type primase small subunit family.</text>
</comment>
<dbReference type="PANTHER" id="PTHR10536">
    <property type="entry name" value="DNA PRIMASE SMALL SUBUNIT"/>
    <property type="match status" value="1"/>
</dbReference>
<dbReference type="InterPro" id="IPR002755">
    <property type="entry name" value="DNA_primase_S"/>
</dbReference>
<keyword evidence="4" id="KW-1185">Reference proteome</keyword>
<accession>M1VFA5</accession>
<keyword evidence="2" id="KW-0235">DNA replication</keyword>
<keyword evidence="2" id="KW-0240">DNA-directed RNA polymerase</keyword>
<dbReference type="SUPFAM" id="SSF56747">
    <property type="entry name" value="Prim-pol domain"/>
    <property type="match status" value="1"/>
</dbReference>